<sequence length="66" mass="7931">MINLNEKVQEIESNISKLKKTAEKHLNNNDYHKYKIICDTILQNEKTLAQFRRELQNTRKRCLTVQ</sequence>
<reference evidence="5" key="2">
    <citation type="submission" date="2018-11" db="EMBL/GenBank/DDBJ databases">
        <title>Proposal to divide the Flavobacteriaceae and reorganize its genera based on Amino Acid Identity values calculated from whole genome sequences.</title>
        <authorList>
            <person name="Nicholson A.C."/>
            <person name="Gulvik C.A."/>
            <person name="Whitney A.M."/>
            <person name="Humrighouse B.W."/>
            <person name="Bell M."/>
            <person name="Holmes B."/>
            <person name="Steigerwalt A.G."/>
            <person name="Villarma A."/>
            <person name="Sheth M."/>
            <person name="Batra D."/>
            <person name="Pryor J."/>
            <person name="Bernardet J.-F."/>
            <person name="Hugo C."/>
            <person name="Kampfer P."/>
            <person name="Newman J."/>
            <person name="McQuiston J.R."/>
        </authorList>
    </citation>
    <scope>NUCLEOTIDE SEQUENCE [LARGE SCALE GENOMIC DNA]</scope>
    <source>
        <strain evidence="5">G0188</strain>
    </source>
</reference>
<dbReference type="Proteomes" id="UP000255224">
    <property type="component" value="Unassembled WGS sequence"/>
</dbReference>
<evidence type="ECO:0000313" key="5">
    <source>
        <dbReference type="Proteomes" id="UP000273270"/>
    </source>
</evidence>
<feature type="coiled-coil region" evidence="1">
    <location>
        <begin position="1"/>
        <end position="61"/>
    </location>
</feature>
<keyword evidence="5" id="KW-1185">Reference proteome</keyword>
<dbReference type="Proteomes" id="UP000273270">
    <property type="component" value="Chromosome"/>
</dbReference>
<dbReference type="EMBL" id="UFVQ01000003">
    <property type="protein sequence ID" value="STC95698.1"/>
    <property type="molecule type" value="Genomic_DNA"/>
</dbReference>
<dbReference type="EMBL" id="CP033920">
    <property type="protein sequence ID" value="AZA49779.1"/>
    <property type="molecule type" value="Genomic_DNA"/>
</dbReference>
<evidence type="ECO:0000313" key="4">
    <source>
        <dbReference type="Proteomes" id="UP000255224"/>
    </source>
</evidence>
<organism evidence="3 4">
    <name type="scientific">Chryseobacterium carnipullorum</name>
    <dbReference type="NCBI Taxonomy" id="1124835"/>
    <lineage>
        <taxon>Bacteria</taxon>
        <taxon>Pseudomonadati</taxon>
        <taxon>Bacteroidota</taxon>
        <taxon>Flavobacteriia</taxon>
        <taxon>Flavobacteriales</taxon>
        <taxon>Weeksellaceae</taxon>
        <taxon>Chryseobacterium group</taxon>
        <taxon>Chryseobacterium</taxon>
    </lineage>
</organism>
<evidence type="ECO:0000313" key="3">
    <source>
        <dbReference type="EMBL" id="STC95698.1"/>
    </source>
</evidence>
<proteinExistence type="predicted"/>
<keyword evidence="1" id="KW-0175">Coiled coil</keyword>
<reference evidence="2" key="3">
    <citation type="submission" date="2018-11" db="EMBL/GenBank/DDBJ databases">
        <title>Proposal to divide the Flavobacteriaceae and reorganize its genera based on Amino Acid Identity values calculated from whole genome sequences.</title>
        <authorList>
            <person name="Nicholson A.C."/>
            <person name="Gulvik C.A."/>
            <person name="Whitney A.M."/>
            <person name="Humrighouse B.W."/>
            <person name="Bell M."/>
            <person name="Holmes B."/>
            <person name="Steigerwalt A."/>
            <person name="Villarma A."/>
            <person name="Sheth M."/>
            <person name="Batra D."/>
            <person name="Pryor J."/>
            <person name="Bernardet J.-F."/>
            <person name="Hugo C."/>
            <person name="Kampfer P."/>
            <person name="Newman J."/>
            <person name="Mcquiston J.R."/>
        </authorList>
    </citation>
    <scope>NUCLEOTIDE SEQUENCE [LARGE SCALE GENOMIC DNA]</scope>
    <source>
        <strain evidence="2">G0188</strain>
    </source>
</reference>
<dbReference type="KEGG" id="ccau:EG346_17035"/>
<dbReference type="AlphaFoldDB" id="A0A376DUA1"/>
<protein>
    <submittedName>
        <fullName evidence="3">Uncharacterized protein</fullName>
    </submittedName>
</protein>
<evidence type="ECO:0000256" key="1">
    <source>
        <dbReference type="SAM" id="Coils"/>
    </source>
</evidence>
<accession>A0A376DUA1</accession>
<reference evidence="3 4" key="1">
    <citation type="submission" date="2018-06" db="EMBL/GenBank/DDBJ databases">
        <authorList>
            <consortium name="Pathogen Informatics"/>
            <person name="Doyle S."/>
        </authorList>
    </citation>
    <scope>NUCLEOTIDE SEQUENCE [LARGE SCALE GENOMIC DNA]</scope>
    <source>
        <strain evidence="3 4">NCTC13533</strain>
    </source>
</reference>
<evidence type="ECO:0000313" key="2">
    <source>
        <dbReference type="EMBL" id="AZA49779.1"/>
    </source>
</evidence>
<gene>
    <name evidence="2" type="ORF">EG346_17035</name>
    <name evidence="3" type="ORF">NCTC13533_01961</name>
</gene>
<name>A0A376DUA1_CHRCU</name>
<accession>A0A3G6N9I3</accession>